<feature type="non-terminal residue" evidence="1">
    <location>
        <position position="1"/>
    </location>
</feature>
<accession>A0A8S2UUT6</accession>
<evidence type="ECO:0000313" key="2">
    <source>
        <dbReference type="Proteomes" id="UP000681720"/>
    </source>
</evidence>
<name>A0A8S2UUT6_9BILA</name>
<comment type="caution">
    <text evidence="1">The sequence shown here is derived from an EMBL/GenBank/DDBJ whole genome shotgun (WGS) entry which is preliminary data.</text>
</comment>
<evidence type="ECO:0000313" key="1">
    <source>
        <dbReference type="EMBL" id="CAF4361379.1"/>
    </source>
</evidence>
<organism evidence="1 2">
    <name type="scientific">Rotaria magnacalcarata</name>
    <dbReference type="NCBI Taxonomy" id="392030"/>
    <lineage>
        <taxon>Eukaryota</taxon>
        <taxon>Metazoa</taxon>
        <taxon>Spiralia</taxon>
        <taxon>Gnathifera</taxon>
        <taxon>Rotifera</taxon>
        <taxon>Eurotatoria</taxon>
        <taxon>Bdelloidea</taxon>
        <taxon>Philodinida</taxon>
        <taxon>Philodinidae</taxon>
        <taxon>Rotaria</taxon>
    </lineage>
</organism>
<dbReference type="AlphaFoldDB" id="A0A8S2UUT6"/>
<sequence>SHCCPLHEADEHSDEHGDSVSPCNSVLFSGIYSPNCYVHNTLIGKCLSL</sequence>
<reference evidence="1" key="1">
    <citation type="submission" date="2021-02" db="EMBL/GenBank/DDBJ databases">
        <authorList>
            <person name="Nowell W R."/>
        </authorList>
    </citation>
    <scope>NUCLEOTIDE SEQUENCE</scope>
</reference>
<protein>
    <submittedName>
        <fullName evidence="1">Uncharacterized protein</fullName>
    </submittedName>
</protein>
<dbReference type="Proteomes" id="UP000681720">
    <property type="component" value="Unassembled WGS sequence"/>
</dbReference>
<proteinExistence type="predicted"/>
<gene>
    <name evidence="1" type="ORF">GIL414_LOCUS28421</name>
</gene>
<dbReference type="EMBL" id="CAJOBJ010048277">
    <property type="protein sequence ID" value="CAF4361379.1"/>
    <property type="molecule type" value="Genomic_DNA"/>
</dbReference>